<keyword evidence="2" id="KW-0539">Nucleus</keyword>
<dbReference type="CDD" id="cd00024">
    <property type="entry name" value="CD_CSD"/>
    <property type="match status" value="1"/>
</dbReference>
<feature type="region of interest" description="Disordered" evidence="3">
    <location>
        <begin position="1"/>
        <end position="96"/>
    </location>
</feature>
<dbReference type="Pfam" id="PF00385">
    <property type="entry name" value="Chromo"/>
    <property type="match status" value="2"/>
</dbReference>
<dbReference type="PROSITE" id="PS00598">
    <property type="entry name" value="CHROMO_1"/>
    <property type="match status" value="1"/>
</dbReference>
<evidence type="ECO:0000256" key="1">
    <source>
        <dbReference type="ARBA" id="ARBA00004123"/>
    </source>
</evidence>
<dbReference type="PROSITE" id="PS50013">
    <property type="entry name" value="CHROMO_2"/>
    <property type="match status" value="2"/>
</dbReference>
<evidence type="ECO:0000256" key="3">
    <source>
        <dbReference type="SAM" id="MobiDB-lite"/>
    </source>
</evidence>
<dbReference type="InterPro" id="IPR023780">
    <property type="entry name" value="Chromo_domain"/>
</dbReference>
<protein>
    <recommendedName>
        <fullName evidence="4">Chromo domain-containing protein</fullName>
    </recommendedName>
</protein>
<dbReference type="Proteomes" id="UP001461498">
    <property type="component" value="Unassembled WGS sequence"/>
</dbReference>
<name>A0AAW1D6X6_9HEMI</name>
<dbReference type="SMART" id="SM00298">
    <property type="entry name" value="CHROMO"/>
    <property type="match status" value="2"/>
</dbReference>
<feature type="region of interest" description="Disordered" evidence="3">
    <location>
        <begin position="143"/>
        <end position="192"/>
    </location>
</feature>
<evidence type="ECO:0000259" key="4">
    <source>
        <dbReference type="PROSITE" id="PS50013"/>
    </source>
</evidence>
<evidence type="ECO:0000313" key="5">
    <source>
        <dbReference type="EMBL" id="KAK9505925.1"/>
    </source>
</evidence>
<dbReference type="GO" id="GO:0005694">
    <property type="term" value="C:chromosome"/>
    <property type="evidence" value="ECO:0007669"/>
    <property type="project" value="UniProtKB-ARBA"/>
</dbReference>
<accession>A0AAW1D6X6</accession>
<reference evidence="5 6" key="1">
    <citation type="submission" date="2022-12" db="EMBL/GenBank/DDBJ databases">
        <title>Chromosome-level genome assembly of true bugs.</title>
        <authorList>
            <person name="Ma L."/>
            <person name="Li H."/>
        </authorList>
    </citation>
    <scope>NUCLEOTIDE SEQUENCE [LARGE SCALE GENOMIC DNA]</scope>
    <source>
        <strain evidence="5">Lab_2022b</strain>
    </source>
</reference>
<dbReference type="InterPro" id="IPR051219">
    <property type="entry name" value="Heterochromatin_chromo-domain"/>
</dbReference>
<feature type="domain" description="Chromo" evidence="4">
    <location>
        <begin position="197"/>
        <end position="256"/>
    </location>
</feature>
<dbReference type="InterPro" id="IPR000953">
    <property type="entry name" value="Chromo/chromo_shadow_dom"/>
</dbReference>
<keyword evidence="6" id="KW-1185">Reference proteome</keyword>
<dbReference type="Gene3D" id="2.40.50.40">
    <property type="match status" value="2"/>
</dbReference>
<proteinExistence type="predicted"/>
<dbReference type="AlphaFoldDB" id="A0AAW1D6X6"/>
<feature type="compositionally biased region" description="Basic residues" evidence="3">
    <location>
        <begin position="162"/>
        <end position="177"/>
    </location>
</feature>
<dbReference type="GO" id="GO:0005634">
    <property type="term" value="C:nucleus"/>
    <property type="evidence" value="ECO:0007669"/>
    <property type="project" value="UniProtKB-SubCell"/>
</dbReference>
<comment type="caution">
    <text evidence="5">The sequence shown here is derived from an EMBL/GenBank/DDBJ whole genome shotgun (WGS) entry which is preliminary data.</text>
</comment>
<feature type="domain" description="Chromo" evidence="4">
    <location>
        <begin position="95"/>
        <end position="153"/>
    </location>
</feature>
<dbReference type="PANTHER" id="PTHR22812">
    <property type="entry name" value="CHROMOBOX PROTEIN"/>
    <property type="match status" value="1"/>
</dbReference>
<sequence length="296" mass="34423">MDKRTRQSKQKVDKEELKRKPNTDNEEADDEGDKSEHVTNSEESESEDENEDLNKRKRIMEDEGEADDEFEESEVPSNKKAKIDSKGGHQSSEEYEVDFIVEDRKVKGKTQYRVRWKGFSSAEDTWEDEDNLDCDELVNEYLNNKEKTKNNGNNENSEEKIKKSKGVKKKPKGKKLKSSSGGKKGRSEVKPDENGEFVISKILDMHVSKNGKHEFHVVWKGFPLSESSWEPEENVKDTAAYERFLKRLEEAKSASLKQLRVARTPTDRFTLTPQSTDRRASRRFENKQRVKYYDAE</sequence>
<feature type="compositionally biased region" description="Basic and acidic residues" evidence="3">
    <location>
        <begin position="1"/>
        <end position="23"/>
    </location>
</feature>
<evidence type="ECO:0000313" key="6">
    <source>
        <dbReference type="Proteomes" id="UP001461498"/>
    </source>
</evidence>
<gene>
    <name evidence="5" type="ORF">O3M35_009884</name>
</gene>
<evidence type="ECO:0000256" key="2">
    <source>
        <dbReference type="ARBA" id="ARBA00023242"/>
    </source>
</evidence>
<organism evidence="5 6">
    <name type="scientific">Rhynocoris fuscipes</name>
    <dbReference type="NCBI Taxonomy" id="488301"/>
    <lineage>
        <taxon>Eukaryota</taxon>
        <taxon>Metazoa</taxon>
        <taxon>Ecdysozoa</taxon>
        <taxon>Arthropoda</taxon>
        <taxon>Hexapoda</taxon>
        <taxon>Insecta</taxon>
        <taxon>Pterygota</taxon>
        <taxon>Neoptera</taxon>
        <taxon>Paraneoptera</taxon>
        <taxon>Hemiptera</taxon>
        <taxon>Heteroptera</taxon>
        <taxon>Panheteroptera</taxon>
        <taxon>Cimicomorpha</taxon>
        <taxon>Reduviidae</taxon>
        <taxon>Harpactorinae</taxon>
        <taxon>Harpactorini</taxon>
        <taxon>Rhynocoris</taxon>
    </lineage>
</organism>
<dbReference type="InterPro" id="IPR023779">
    <property type="entry name" value="Chromodomain_CS"/>
</dbReference>
<feature type="compositionally biased region" description="Acidic residues" evidence="3">
    <location>
        <begin position="62"/>
        <end position="74"/>
    </location>
</feature>
<feature type="compositionally biased region" description="Acidic residues" evidence="3">
    <location>
        <begin position="42"/>
        <end position="51"/>
    </location>
</feature>
<comment type="subcellular location">
    <subcellularLocation>
        <location evidence="1">Nucleus</location>
    </subcellularLocation>
</comment>
<dbReference type="EMBL" id="JAPXFL010000006">
    <property type="protein sequence ID" value="KAK9505925.1"/>
    <property type="molecule type" value="Genomic_DNA"/>
</dbReference>
<feature type="region of interest" description="Disordered" evidence="3">
    <location>
        <begin position="264"/>
        <end position="283"/>
    </location>
</feature>
<dbReference type="InterPro" id="IPR016197">
    <property type="entry name" value="Chromo-like_dom_sf"/>
</dbReference>
<dbReference type="SUPFAM" id="SSF54160">
    <property type="entry name" value="Chromo domain-like"/>
    <property type="match status" value="2"/>
</dbReference>
<feature type="compositionally biased region" description="Acidic residues" evidence="3">
    <location>
        <begin position="24"/>
        <end position="33"/>
    </location>
</feature>